<organism evidence="2 3">
    <name type="scientific">Helicobacter suis</name>
    <dbReference type="NCBI Taxonomy" id="104628"/>
    <lineage>
        <taxon>Bacteria</taxon>
        <taxon>Pseudomonadati</taxon>
        <taxon>Campylobacterota</taxon>
        <taxon>Epsilonproteobacteria</taxon>
        <taxon>Campylobacterales</taxon>
        <taxon>Helicobacteraceae</taxon>
        <taxon>Helicobacter</taxon>
    </lineage>
</organism>
<proteinExistence type="predicted"/>
<evidence type="ECO:0000313" key="4">
    <source>
        <dbReference type="Proteomes" id="UP000509742"/>
    </source>
</evidence>
<dbReference type="EMBL" id="AP019774">
    <property type="protein sequence ID" value="BCD69471.1"/>
    <property type="molecule type" value="Genomic_DNA"/>
</dbReference>
<accession>A0A6J4CVT6</accession>
<gene>
    <name evidence="1" type="ORF">NHP190020_01150</name>
    <name evidence="2" type="ORF">SNTW_01160</name>
</gene>
<dbReference type="EMBL" id="AP023036">
    <property type="protein sequence ID" value="BCD45076.1"/>
    <property type="molecule type" value="Genomic_DNA"/>
</dbReference>
<dbReference type="Proteomes" id="UP000317935">
    <property type="component" value="Chromosome"/>
</dbReference>
<reference evidence="2 3" key="1">
    <citation type="submission" date="2019-06" db="EMBL/GenBank/DDBJ databases">
        <title>Complete genome sequence of Helicobacter suis SNTW101c.</title>
        <authorList>
            <person name="Rimbara E."/>
            <person name="Suzuki M."/>
            <person name="Matsui H."/>
            <person name="Nakamura M."/>
            <person name="Mori S."/>
            <person name="Shibayama K."/>
        </authorList>
    </citation>
    <scope>NUCLEOTIDE SEQUENCE [LARGE SCALE GENOMIC DNA]</scope>
    <source>
        <strain evidence="2 3">SNTW101c</strain>
    </source>
</reference>
<sequence>MSKSLNGVFACVLESKPNNVNKWLCRCSLAQRLIFNYVLEKAIANRQTHHEFFKANPDLVQNLGAKRQQDL</sequence>
<evidence type="ECO:0008006" key="5">
    <source>
        <dbReference type="Google" id="ProtNLM"/>
    </source>
</evidence>
<evidence type="ECO:0000313" key="3">
    <source>
        <dbReference type="Proteomes" id="UP000317935"/>
    </source>
</evidence>
<dbReference type="AlphaFoldDB" id="A0A6J4CVT6"/>
<evidence type="ECO:0000313" key="2">
    <source>
        <dbReference type="EMBL" id="BCD69471.1"/>
    </source>
</evidence>
<evidence type="ECO:0000313" key="1">
    <source>
        <dbReference type="EMBL" id="BCD45076.1"/>
    </source>
</evidence>
<name>A0A6J4CVT6_9HELI</name>
<reference evidence="1 4" key="2">
    <citation type="submission" date="2020-04" db="EMBL/GenBank/DDBJ databases">
        <title>Genomic analysis of gastric non-Helicobacter pylori Helicobacters isolated in Japan.</title>
        <authorList>
            <person name="Suzuki M."/>
            <person name="Rimbara E."/>
        </authorList>
    </citation>
    <scope>NUCLEOTIDE SEQUENCE [LARGE SCALE GENOMIC DNA]</scope>
    <source>
        <strain evidence="1 4">NHP19-0020</strain>
    </source>
</reference>
<protein>
    <recommendedName>
        <fullName evidence="5">Transposase putative helix-turn-helix domain-containing protein</fullName>
    </recommendedName>
</protein>
<dbReference type="Proteomes" id="UP000509742">
    <property type="component" value="Chromosome"/>
</dbReference>
<keyword evidence="4" id="KW-1185">Reference proteome</keyword>